<dbReference type="Gene3D" id="1.25.40.10">
    <property type="entry name" value="Tetratricopeptide repeat domain"/>
    <property type="match status" value="1"/>
</dbReference>
<proteinExistence type="predicted"/>
<dbReference type="AlphaFoldDB" id="A0A2T0XL85"/>
<dbReference type="Pfam" id="PF06041">
    <property type="entry name" value="DUF924"/>
    <property type="match status" value="1"/>
</dbReference>
<dbReference type="OrthoDB" id="7593450at2"/>
<comment type="caution">
    <text evidence="1">The sequence shown here is derived from an EMBL/GenBank/DDBJ whole genome shotgun (WGS) entry which is preliminary data.</text>
</comment>
<dbReference type="SUPFAM" id="SSF48452">
    <property type="entry name" value="TPR-like"/>
    <property type="match status" value="1"/>
</dbReference>
<dbReference type="InterPro" id="IPR010323">
    <property type="entry name" value="DUF924"/>
</dbReference>
<evidence type="ECO:0000313" key="2">
    <source>
        <dbReference type="Proteomes" id="UP000238308"/>
    </source>
</evidence>
<dbReference type="Proteomes" id="UP000238308">
    <property type="component" value="Unassembled WGS sequence"/>
</dbReference>
<protein>
    <submittedName>
        <fullName evidence="1">Uncharacterized protein (DUF924 family)</fullName>
    </submittedName>
</protein>
<accession>A0A2T0XL85</accession>
<dbReference type="InterPro" id="IPR011990">
    <property type="entry name" value="TPR-like_helical_dom_sf"/>
</dbReference>
<sequence>MHQSPDSVISFWFEEIAPKQWWEKSADFDQLIFRRFGALHKAAAACELFAWRETALGRLAEILVLDQFSRNIYRDQASAFACDPLALALAQTAVAVQADSELEVKERSFLFLPYMHSESSMMHLVAMALFDAPGMESSLEFERKHKDIIERFGRFPHRNALLGRVSTPNEIEFLAMPDSSF</sequence>
<gene>
    <name evidence="1" type="ORF">BCM14_1094</name>
</gene>
<dbReference type="EMBL" id="PVTV01000011">
    <property type="protein sequence ID" value="PRY99641.1"/>
    <property type="molecule type" value="Genomic_DNA"/>
</dbReference>
<dbReference type="RefSeq" id="WP_106226914.1">
    <property type="nucleotide sequence ID" value="NZ_PVTV01000011.1"/>
</dbReference>
<dbReference type="Gene3D" id="1.20.58.320">
    <property type="entry name" value="TPR-like"/>
    <property type="match status" value="1"/>
</dbReference>
<organism evidence="1 2">
    <name type="scientific">Jezberella montanilacus</name>
    <dbReference type="NCBI Taxonomy" id="323426"/>
    <lineage>
        <taxon>Bacteria</taxon>
        <taxon>Pseudomonadati</taxon>
        <taxon>Pseudomonadota</taxon>
        <taxon>Betaproteobacteria</taxon>
        <taxon>Burkholderiales</taxon>
        <taxon>Alcaligenaceae</taxon>
        <taxon>Jezberella</taxon>
    </lineage>
</organism>
<evidence type="ECO:0000313" key="1">
    <source>
        <dbReference type="EMBL" id="PRY99641.1"/>
    </source>
</evidence>
<reference evidence="1 2" key="1">
    <citation type="submission" date="2018-03" db="EMBL/GenBank/DDBJ databases">
        <title>Genomic Encyclopedia of Type Strains, Phase III (KMG-III): the genomes of soil and plant-associated and newly described type strains.</title>
        <authorList>
            <person name="Whitman W."/>
        </authorList>
    </citation>
    <scope>NUCLEOTIDE SEQUENCE [LARGE SCALE GENOMIC DNA]</scope>
    <source>
        <strain evidence="1 2">MWH-P2sevCIIIb</strain>
    </source>
</reference>
<name>A0A2T0XL85_9BURK</name>
<keyword evidence="2" id="KW-1185">Reference proteome</keyword>